<evidence type="ECO:0000256" key="1">
    <source>
        <dbReference type="SAM" id="Coils"/>
    </source>
</evidence>
<name>A0A2U2MXP1_9GAMM</name>
<feature type="coiled-coil region" evidence="1">
    <location>
        <begin position="332"/>
        <end position="375"/>
    </location>
</feature>
<feature type="coiled-coil region" evidence="1">
    <location>
        <begin position="563"/>
        <end position="640"/>
    </location>
</feature>
<dbReference type="InterPro" id="IPR053058">
    <property type="entry name" value="Mulikevirus_tape_measure"/>
</dbReference>
<organism evidence="3 4">
    <name type="scientific">Sediminicurvatus halobius</name>
    <dbReference type="NCBI Taxonomy" id="2182432"/>
    <lineage>
        <taxon>Bacteria</taxon>
        <taxon>Pseudomonadati</taxon>
        <taxon>Pseudomonadota</taxon>
        <taxon>Gammaproteobacteria</taxon>
        <taxon>Chromatiales</taxon>
        <taxon>Ectothiorhodospiraceae</taxon>
        <taxon>Sediminicurvatus</taxon>
    </lineage>
</organism>
<accession>A0A2U2MXP1</accession>
<gene>
    <name evidence="3" type="ORF">DEM34_15020</name>
</gene>
<protein>
    <recommendedName>
        <fullName evidence="2">Tape measure protein N-terminal domain-containing protein</fullName>
    </recommendedName>
</protein>
<dbReference type="AlphaFoldDB" id="A0A2U2MXP1"/>
<evidence type="ECO:0000259" key="2">
    <source>
        <dbReference type="Pfam" id="PF20155"/>
    </source>
</evidence>
<dbReference type="PANTHER" id="PTHR38812">
    <property type="entry name" value="MU-LIKE PROPHAGE FLUMU PROTEIN GP42"/>
    <property type="match status" value="1"/>
</dbReference>
<comment type="caution">
    <text evidence="3">The sequence shown here is derived from an EMBL/GenBank/DDBJ whole genome shotgun (WGS) entry which is preliminary data.</text>
</comment>
<dbReference type="PANTHER" id="PTHR38812:SF2">
    <property type="entry name" value="MU-LIKE PROPHAGE FLUMU PROTEIN GP42"/>
    <property type="match status" value="1"/>
</dbReference>
<feature type="coiled-coil region" evidence="1">
    <location>
        <begin position="720"/>
        <end position="747"/>
    </location>
</feature>
<dbReference type="Proteomes" id="UP000245474">
    <property type="component" value="Unassembled WGS sequence"/>
</dbReference>
<dbReference type="NCBIfam" id="TIGR02675">
    <property type="entry name" value="tape_meas_nterm"/>
    <property type="match status" value="1"/>
</dbReference>
<feature type="domain" description="Tape measure protein N-terminal" evidence="2">
    <location>
        <begin position="143"/>
        <end position="327"/>
    </location>
</feature>
<reference evidence="3 4" key="1">
    <citation type="submission" date="2018-05" db="EMBL/GenBank/DDBJ databases">
        <title>Spiribacter halobius sp. nov., a moderately halophilic bacterium isolated from marine solar saltern.</title>
        <authorList>
            <person name="Zheng W.-S."/>
            <person name="Lu D.-C."/>
            <person name="Du Z.-J."/>
        </authorList>
    </citation>
    <scope>NUCLEOTIDE SEQUENCE [LARGE SCALE GENOMIC DNA]</scope>
    <source>
        <strain evidence="3 4">E85</strain>
    </source>
</reference>
<evidence type="ECO:0000313" key="4">
    <source>
        <dbReference type="Proteomes" id="UP000245474"/>
    </source>
</evidence>
<feature type="coiled-coil region" evidence="1">
    <location>
        <begin position="83"/>
        <end position="110"/>
    </location>
</feature>
<dbReference type="RefSeq" id="WP_109679648.1">
    <property type="nucleotide sequence ID" value="NZ_CP086615.1"/>
</dbReference>
<dbReference type="Pfam" id="PF20155">
    <property type="entry name" value="TMP_3"/>
    <property type="match status" value="1"/>
</dbReference>
<dbReference type="OrthoDB" id="6058417at2"/>
<proteinExistence type="predicted"/>
<keyword evidence="4" id="KW-1185">Reference proteome</keyword>
<evidence type="ECO:0000313" key="3">
    <source>
        <dbReference type="EMBL" id="PWG61775.1"/>
    </source>
</evidence>
<sequence>MADSAVELLIRANLTELTRGIQQGRSQFEREVLQMAESARRSANTIEGSFSRLGVRSTSQIRAEIVETRRAYTNLARSSRVSSRDLANASRAAKARIAELNRELRTGNQAAAGFGGGLRGIAGRLAGIAAATITVRSAFGFVQQILQTGSAFETLDVRLQSLTGSAEEAERASEWIKEFTATTPFQLREVAEAFSRLQAFGLDPLDGSLQAIADQTAALGGGQQELTGIVLALGQAWSKEKLQAEEALQLIERGVPVWELLADAMGRSSRELQEMASNGELGRDAIRALIREMGERNVGAAAAQMETFAGLVSNLRDNWERFLGIIADAGVLDAFKDQIDAINTSIEELAETGELEEIAERIAEAIVEIATALRDGVVFVYEYREAIAALVAVLATLKLATLAAGFAEVTTRLRANARAADAAAASYRRLAVAQSSLGFGRAATGAGRLLQQLGRFALRGAPPAAAAIVVYELGSAIFRVAAAGQEAARDIVEVQRAVARLEEESGSAANVQRLNQQALENLTRAELASYETRLEAARDYYQRLVGLAERRPDLIEGEPKTALQDYETALEELAEIQEERERREERHSERVSRIKGEELAAIRSSLDDQVEAYKEANKRLERVQQERARIAQSFQELEAELTASPQTPDEQLDAADLARQGDLVQGSLSQGRPEEALRRAERAREIIRTLGREGQATQQYLVTQTRRFAELAEEAAGVQEEQAKAEVAEIRKEIEELASKAAGLRNIEIGFDETAAARSADSLRTELQQRLAQNPIILPVKLDDNTSTEAILEQLPKPLPGRATGGPIFGPGTSTSDSIPVRLSRGEYVIRAAAVQRYGMGLLDRINRLQLPGLAAGGAVRALPAISSRPAASPPASSERPLTLVLDGQRYEARADTATGQSLERQLRLEALRRGR</sequence>
<feature type="coiled-coil region" evidence="1">
    <location>
        <begin position="484"/>
        <end position="528"/>
    </location>
</feature>
<dbReference type="InterPro" id="IPR013491">
    <property type="entry name" value="Tape_meas_N"/>
</dbReference>
<keyword evidence="1" id="KW-0175">Coiled coil</keyword>
<dbReference type="EMBL" id="QFFI01000027">
    <property type="protein sequence ID" value="PWG61775.1"/>
    <property type="molecule type" value="Genomic_DNA"/>
</dbReference>